<organism evidence="1">
    <name type="scientific">Rhizophora mucronata</name>
    <name type="common">Asiatic mangrove</name>
    <dbReference type="NCBI Taxonomy" id="61149"/>
    <lineage>
        <taxon>Eukaryota</taxon>
        <taxon>Viridiplantae</taxon>
        <taxon>Streptophyta</taxon>
        <taxon>Embryophyta</taxon>
        <taxon>Tracheophyta</taxon>
        <taxon>Spermatophyta</taxon>
        <taxon>Magnoliopsida</taxon>
        <taxon>eudicotyledons</taxon>
        <taxon>Gunneridae</taxon>
        <taxon>Pentapetalae</taxon>
        <taxon>rosids</taxon>
        <taxon>fabids</taxon>
        <taxon>Malpighiales</taxon>
        <taxon>Rhizophoraceae</taxon>
        <taxon>Rhizophora</taxon>
    </lineage>
</organism>
<name>A0A2P2NE64_RHIMU</name>
<proteinExistence type="predicted"/>
<sequence length="17" mass="1916">MVTIPRVSKHKSLALHV</sequence>
<accession>A0A2P2NE64</accession>
<dbReference type="EMBL" id="GGEC01060235">
    <property type="protein sequence ID" value="MBX40719.1"/>
    <property type="molecule type" value="Transcribed_RNA"/>
</dbReference>
<protein>
    <submittedName>
        <fullName evidence="1">Uncharacterized protein</fullName>
    </submittedName>
</protein>
<dbReference type="AlphaFoldDB" id="A0A2P2NE64"/>
<reference evidence="1" key="1">
    <citation type="submission" date="2018-02" db="EMBL/GenBank/DDBJ databases">
        <title>Rhizophora mucronata_Transcriptome.</title>
        <authorList>
            <person name="Meera S.P."/>
            <person name="Sreeshan A."/>
            <person name="Augustine A."/>
        </authorList>
    </citation>
    <scope>NUCLEOTIDE SEQUENCE</scope>
    <source>
        <tissue evidence="1">Leaf</tissue>
    </source>
</reference>
<evidence type="ECO:0000313" key="1">
    <source>
        <dbReference type="EMBL" id="MBX40719.1"/>
    </source>
</evidence>